<dbReference type="Proteomes" id="UP000280819">
    <property type="component" value="Unassembled WGS sequence"/>
</dbReference>
<dbReference type="AlphaFoldDB" id="A0A3P1T6S6"/>
<gene>
    <name evidence="1" type="ORF">EII34_09465</name>
</gene>
<sequence>MTDDRIPPVLQIIGDGMQGHWLTWRWSDRSHPVGVQRLEDLHRVLERFRVALPAEGPLAALNLDGPLTHPDAELALMQDLATALLPEDLLAQLRSREERIQVRVMPSPPLAQVPWGLLPVDGERRLLEVADVSWMGPILPRDIDTVPDAPPRFETGQDLYVIDPFAKGLGAVLPQGVRPEDWGVRGDSHLVGRIPGGRRHDRILPESVALELMGRADWLGLVGHVSHHPDHPGETFFHTSVDRLGAKDLIFDDTVMPSRVAIIACASGVDLAAPEPLGLATGFLHRGAETVLATLWVLPTAHGLDQQVDGAGKAFSELVAGFVSAGHTDDPVAGLCRYQRDRLRAWRDEGGLRNSPILWGAAMALTAPRERHLGLDHGGSQETADRGTTEP</sequence>
<protein>
    <recommendedName>
        <fullName evidence="3">CHAT domain-containing protein</fullName>
    </recommendedName>
</protein>
<evidence type="ECO:0000313" key="1">
    <source>
        <dbReference type="EMBL" id="RRD04526.1"/>
    </source>
</evidence>
<evidence type="ECO:0000313" key="2">
    <source>
        <dbReference type="Proteomes" id="UP000280819"/>
    </source>
</evidence>
<comment type="caution">
    <text evidence="1">The sequence shown here is derived from an EMBL/GenBank/DDBJ whole genome shotgun (WGS) entry which is preliminary data.</text>
</comment>
<proteinExistence type="predicted"/>
<name>A0A3P1T6S6_9ACTN</name>
<dbReference type="EMBL" id="RQZG01000010">
    <property type="protein sequence ID" value="RRD04526.1"/>
    <property type="molecule type" value="Genomic_DNA"/>
</dbReference>
<organism evidence="1 2">
    <name type="scientific">Arachnia propionica</name>
    <dbReference type="NCBI Taxonomy" id="1750"/>
    <lineage>
        <taxon>Bacteria</taxon>
        <taxon>Bacillati</taxon>
        <taxon>Actinomycetota</taxon>
        <taxon>Actinomycetes</taxon>
        <taxon>Propionibacteriales</taxon>
        <taxon>Propionibacteriaceae</taxon>
        <taxon>Arachnia</taxon>
    </lineage>
</organism>
<dbReference type="RefSeq" id="WP_124844916.1">
    <property type="nucleotide sequence ID" value="NZ_RQZG01000010.1"/>
</dbReference>
<reference evidence="1 2" key="1">
    <citation type="submission" date="2018-11" db="EMBL/GenBank/DDBJ databases">
        <title>Genomes From Bacteria Associated with the Canine Oral Cavity: a Test Case for Automated Genome-Based Taxonomic Assignment.</title>
        <authorList>
            <person name="Coil D.A."/>
            <person name="Jospin G."/>
            <person name="Darling A.E."/>
            <person name="Wallis C."/>
            <person name="Davis I.J."/>
            <person name="Harris S."/>
            <person name="Eisen J.A."/>
            <person name="Holcombe L.J."/>
            <person name="O'Flynn C."/>
        </authorList>
    </citation>
    <scope>NUCLEOTIDE SEQUENCE [LARGE SCALE GENOMIC DNA]</scope>
    <source>
        <strain evidence="1 2">OH887_COT-365</strain>
    </source>
</reference>
<dbReference type="OrthoDB" id="3723950at2"/>
<accession>A0A3P1T6S6</accession>
<evidence type="ECO:0008006" key="3">
    <source>
        <dbReference type="Google" id="ProtNLM"/>
    </source>
</evidence>